<keyword evidence="3" id="KW-0479">Metal-binding</keyword>
<dbReference type="EMBL" id="CAJVQB010138970">
    <property type="protein sequence ID" value="CAG8854508.1"/>
    <property type="molecule type" value="Genomic_DNA"/>
</dbReference>
<dbReference type="Proteomes" id="UP000789901">
    <property type="component" value="Unassembled WGS sequence"/>
</dbReference>
<evidence type="ECO:0000256" key="1">
    <source>
        <dbReference type="ARBA" id="ARBA00001971"/>
    </source>
</evidence>
<dbReference type="SUPFAM" id="SSF48264">
    <property type="entry name" value="Cytochrome P450"/>
    <property type="match status" value="1"/>
</dbReference>
<feature type="non-terminal residue" evidence="4">
    <location>
        <position position="132"/>
    </location>
</feature>
<keyword evidence="5" id="KW-1185">Reference proteome</keyword>
<comment type="caution">
    <text evidence="4">The sequence shown here is derived from an EMBL/GenBank/DDBJ whole genome shotgun (WGS) entry which is preliminary data.</text>
</comment>
<gene>
    <name evidence="4" type="ORF">GMARGA_LOCUS43329</name>
</gene>
<protein>
    <submittedName>
        <fullName evidence="4">33822_t:CDS:1</fullName>
    </submittedName>
</protein>
<dbReference type="InterPro" id="IPR036396">
    <property type="entry name" value="Cyt_P450_sf"/>
</dbReference>
<dbReference type="Gene3D" id="1.10.630.10">
    <property type="entry name" value="Cytochrome P450"/>
    <property type="match status" value="1"/>
</dbReference>
<evidence type="ECO:0000313" key="4">
    <source>
        <dbReference type="EMBL" id="CAG8854508.1"/>
    </source>
</evidence>
<reference evidence="4 5" key="1">
    <citation type="submission" date="2021-06" db="EMBL/GenBank/DDBJ databases">
        <authorList>
            <person name="Kallberg Y."/>
            <person name="Tangrot J."/>
            <person name="Rosling A."/>
        </authorList>
    </citation>
    <scope>NUCLEOTIDE SEQUENCE [LARGE SCALE GENOMIC DNA]</scope>
    <source>
        <strain evidence="4 5">120-4 pot B 10/14</strain>
    </source>
</reference>
<organism evidence="4 5">
    <name type="scientific">Gigaspora margarita</name>
    <dbReference type="NCBI Taxonomy" id="4874"/>
    <lineage>
        <taxon>Eukaryota</taxon>
        <taxon>Fungi</taxon>
        <taxon>Fungi incertae sedis</taxon>
        <taxon>Mucoromycota</taxon>
        <taxon>Glomeromycotina</taxon>
        <taxon>Glomeromycetes</taxon>
        <taxon>Diversisporales</taxon>
        <taxon>Gigasporaceae</taxon>
        <taxon>Gigaspora</taxon>
    </lineage>
</organism>
<dbReference type="Pfam" id="PF00067">
    <property type="entry name" value="p450"/>
    <property type="match status" value="1"/>
</dbReference>
<accession>A0ABN7XGT6</accession>
<dbReference type="InterPro" id="IPR001128">
    <property type="entry name" value="Cyt_P450"/>
</dbReference>
<comment type="similarity">
    <text evidence="2">Belongs to the cytochrome P450 family.</text>
</comment>
<evidence type="ECO:0000256" key="3">
    <source>
        <dbReference type="ARBA" id="ARBA00022723"/>
    </source>
</evidence>
<dbReference type="PANTHER" id="PTHR46206">
    <property type="entry name" value="CYTOCHROME P450"/>
    <property type="match status" value="1"/>
</dbReference>
<evidence type="ECO:0000313" key="5">
    <source>
        <dbReference type="Proteomes" id="UP000789901"/>
    </source>
</evidence>
<feature type="non-terminal residue" evidence="4">
    <location>
        <position position="1"/>
    </location>
</feature>
<name>A0ABN7XGT6_GIGMA</name>
<proteinExistence type="inferred from homology"/>
<sequence>FSLRFISNHRNKIINRIRPVIERRLLYKRKLGDSWDAPCIYIASMSTTSNAAAYALVKLAKRKKDYWQELYQEAHEIDKKSNGKPTYKDFNNLVKMERFIKESFRINSNVLSVPRPCIHETYTFANGFQIPY</sequence>
<comment type="cofactor">
    <cofactor evidence="1">
        <name>heme</name>
        <dbReference type="ChEBI" id="CHEBI:30413"/>
    </cofactor>
</comment>
<evidence type="ECO:0000256" key="2">
    <source>
        <dbReference type="ARBA" id="ARBA00010617"/>
    </source>
</evidence>